<proteinExistence type="predicted"/>
<reference evidence="1 2" key="1">
    <citation type="submission" date="2023-03" db="EMBL/GenBank/DDBJ databases">
        <title>WGS of Gossypium arboreum.</title>
        <authorList>
            <person name="Yu D."/>
        </authorList>
    </citation>
    <scope>NUCLEOTIDE SEQUENCE [LARGE SCALE GENOMIC DNA]</scope>
    <source>
        <tissue evidence="1">Leaf</tissue>
    </source>
</reference>
<comment type="caution">
    <text evidence="1">The sequence shown here is derived from an EMBL/GenBank/DDBJ whole genome shotgun (WGS) entry which is preliminary data.</text>
</comment>
<evidence type="ECO:0000313" key="1">
    <source>
        <dbReference type="EMBL" id="KAK5836803.1"/>
    </source>
</evidence>
<organism evidence="1 2">
    <name type="scientific">Gossypium arboreum</name>
    <name type="common">Tree cotton</name>
    <name type="synonym">Gossypium nanking</name>
    <dbReference type="NCBI Taxonomy" id="29729"/>
    <lineage>
        <taxon>Eukaryota</taxon>
        <taxon>Viridiplantae</taxon>
        <taxon>Streptophyta</taxon>
        <taxon>Embryophyta</taxon>
        <taxon>Tracheophyta</taxon>
        <taxon>Spermatophyta</taxon>
        <taxon>Magnoliopsida</taxon>
        <taxon>eudicotyledons</taxon>
        <taxon>Gunneridae</taxon>
        <taxon>Pentapetalae</taxon>
        <taxon>rosids</taxon>
        <taxon>malvids</taxon>
        <taxon>Malvales</taxon>
        <taxon>Malvaceae</taxon>
        <taxon>Malvoideae</taxon>
        <taxon>Gossypium</taxon>
    </lineage>
</organism>
<sequence length="117" mass="12620">MGIGFEVTCEVLESVTLSMRNCGEFMISCEGGMSFHAMQSSNQSWTCSAGNATCGLIMYVGNAIGYDKLALNSHYGPTVLNAPSQEIVIVLMEDVHGLGLQRRLPGLCHQPESLHNL</sequence>
<name>A0ABR0QC09_GOSAR</name>
<dbReference type="Proteomes" id="UP001358586">
    <property type="component" value="Chromosome 4"/>
</dbReference>
<protein>
    <submittedName>
        <fullName evidence="1">Uncharacterized protein</fullName>
    </submittedName>
</protein>
<dbReference type="EMBL" id="JARKNE010000004">
    <property type="protein sequence ID" value="KAK5836803.1"/>
    <property type="molecule type" value="Genomic_DNA"/>
</dbReference>
<evidence type="ECO:0000313" key="2">
    <source>
        <dbReference type="Proteomes" id="UP001358586"/>
    </source>
</evidence>
<accession>A0ABR0QC09</accession>
<gene>
    <name evidence="1" type="ORF">PVK06_012604</name>
</gene>
<keyword evidence="2" id="KW-1185">Reference proteome</keyword>